<reference evidence="2 3" key="1">
    <citation type="journal article" date="2018" name="Nat. Ecol. Evol.">
        <title>Pezizomycetes genomes reveal the molecular basis of ectomycorrhizal truffle lifestyle.</title>
        <authorList>
            <person name="Murat C."/>
            <person name="Payen T."/>
            <person name="Noel B."/>
            <person name="Kuo A."/>
            <person name="Morin E."/>
            <person name="Chen J."/>
            <person name="Kohler A."/>
            <person name="Krizsan K."/>
            <person name="Balestrini R."/>
            <person name="Da Silva C."/>
            <person name="Montanini B."/>
            <person name="Hainaut M."/>
            <person name="Levati E."/>
            <person name="Barry K.W."/>
            <person name="Belfiori B."/>
            <person name="Cichocki N."/>
            <person name="Clum A."/>
            <person name="Dockter R.B."/>
            <person name="Fauchery L."/>
            <person name="Guy J."/>
            <person name="Iotti M."/>
            <person name="Le Tacon F."/>
            <person name="Lindquist E.A."/>
            <person name="Lipzen A."/>
            <person name="Malagnac F."/>
            <person name="Mello A."/>
            <person name="Molinier V."/>
            <person name="Miyauchi S."/>
            <person name="Poulain J."/>
            <person name="Riccioni C."/>
            <person name="Rubini A."/>
            <person name="Sitrit Y."/>
            <person name="Splivallo R."/>
            <person name="Traeger S."/>
            <person name="Wang M."/>
            <person name="Zifcakova L."/>
            <person name="Wipf D."/>
            <person name="Zambonelli A."/>
            <person name="Paolocci F."/>
            <person name="Nowrousian M."/>
            <person name="Ottonello S."/>
            <person name="Baldrian P."/>
            <person name="Spatafora J.W."/>
            <person name="Henrissat B."/>
            <person name="Nagy L.G."/>
            <person name="Aury J.M."/>
            <person name="Wincker P."/>
            <person name="Grigoriev I.V."/>
            <person name="Bonfante P."/>
            <person name="Martin F.M."/>
        </authorList>
    </citation>
    <scope>NUCLEOTIDE SEQUENCE [LARGE SCALE GENOMIC DNA]</scope>
    <source>
        <strain evidence="2 3">RN42</strain>
    </source>
</reference>
<dbReference type="InterPro" id="IPR029071">
    <property type="entry name" value="Ubiquitin-like_domsf"/>
</dbReference>
<feature type="region of interest" description="Disordered" evidence="1">
    <location>
        <begin position="1"/>
        <end position="43"/>
    </location>
</feature>
<dbReference type="EMBL" id="ML119919">
    <property type="protein sequence ID" value="RPA71550.1"/>
    <property type="molecule type" value="Genomic_DNA"/>
</dbReference>
<evidence type="ECO:0000313" key="2">
    <source>
        <dbReference type="EMBL" id="RPA71550.1"/>
    </source>
</evidence>
<dbReference type="AlphaFoldDB" id="A0A3N4HHP5"/>
<name>A0A3N4HHP5_ASCIM</name>
<evidence type="ECO:0000256" key="1">
    <source>
        <dbReference type="SAM" id="MobiDB-lite"/>
    </source>
</evidence>
<evidence type="ECO:0008006" key="4">
    <source>
        <dbReference type="Google" id="ProtNLM"/>
    </source>
</evidence>
<sequence>MPYNPFDHILASTDSNSSPPSSPPAPYPQPHISQAMDEDDVGLEAEVDRALHDLAEENEEDNDLTSRLDPTHPNSPPILRYIVTPPCCVLEDADVCPCDNCSRPLRFVWSRNIEDERFGVGRVYTRPSPSAPWVITYDSLTITDGKSICSPTNVLKCIGRKLTVTVKTLAGRSYECATNANLPLSSILSNLSGVTGHHADACILLMKGVRLDTKLTVAGAEVKDGMVLWMILSLVAQPEMSEEEMEGVVGGDILEEEGMSSEEE</sequence>
<accession>A0A3N4HHP5</accession>
<feature type="compositionally biased region" description="Pro residues" evidence="1">
    <location>
        <begin position="20"/>
        <end position="29"/>
    </location>
</feature>
<protein>
    <recommendedName>
        <fullName evidence="4">Ubiquitin-like domain-containing protein</fullName>
    </recommendedName>
</protein>
<organism evidence="2 3">
    <name type="scientific">Ascobolus immersus RN42</name>
    <dbReference type="NCBI Taxonomy" id="1160509"/>
    <lineage>
        <taxon>Eukaryota</taxon>
        <taxon>Fungi</taxon>
        <taxon>Dikarya</taxon>
        <taxon>Ascomycota</taxon>
        <taxon>Pezizomycotina</taxon>
        <taxon>Pezizomycetes</taxon>
        <taxon>Pezizales</taxon>
        <taxon>Ascobolaceae</taxon>
        <taxon>Ascobolus</taxon>
    </lineage>
</organism>
<dbReference type="SUPFAM" id="SSF54236">
    <property type="entry name" value="Ubiquitin-like"/>
    <property type="match status" value="1"/>
</dbReference>
<proteinExistence type="predicted"/>
<gene>
    <name evidence="2" type="ORF">BJ508DRAFT_335927</name>
</gene>
<dbReference type="Proteomes" id="UP000275078">
    <property type="component" value="Unassembled WGS sequence"/>
</dbReference>
<keyword evidence="3" id="KW-1185">Reference proteome</keyword>
<evidence type="ECO:0000313" key="3">
    <source>
        <dbReference type="Proteomes" id="UP000275078"/>
    </source>
</evidence>